<dbReference type="InterPro" id="IPR029021">
    <property type="entry name" value="Prot-tyrosine_phosphatase-like"/>
</dbReference>
<dbReference type="PANTHER" id="PTHR31126">
    <property type="entry name" value="TYROSINE-PROTEIN PHOSPHATASE"/>
    <property type="match status" value="1"/>
</dbReference>
<dbReference type="InterPro" id="IPR000387">
    <property type="entry name" value="Tyr_Pase_dom"/>
</dbReference>
<dbReference type="InterPro" id="IPR016130">
    <property type="entry name" value="Tyr_Pase_AS"/>
</dbReference>
<dbReference type="RefSeq" id="XP_025343538.1">
    <property type="nucleotide sequence ID" value="XM_025488771.1"/>
</dbReference>
<proteinExistence type="predicted"/>
<dbReference type="Gene3D" id="3.40.50.1820">
    <property type="entry name" value="alpha/beta hydrolase"/>
    <property type="match status" value="1"/>
</dbReference>
<protein>
    <recommendedName>
        <fullName evidence="1">Tyrosine specific protein phosphatases domain-containing protein</fullName>
    </recommendedName>
</protein>
<gene>
    <name evidence="2" type="ORF">CXQ85_005170</name>
</gene>
<dbReference type="AlphaFoldDB" id="A0A2V1AXL7"/>
<reference evidence="2 3" key="1">
    <citation type="submission" date="2017-12" db="EMBL/GenBank/DDBJ databases">
        <title>Genome Sequence of a Multidrug-Resistant Candida haemulonii Isolate from a Patient with Chronic Leg Ulcers in Israel.</title>
        <authorList>
            <person name="Chow N.A."/>
            <person name="Gade L."/>
            <person name="Batra D."/>
            <person name="Rowe L.A."/>
            <person name="Ben-Ami R."/>
            <person name="Loparev V.N."/>
            <person name="Litvintseva A.P."/>
        </authorList>
    </citation>
    <scope>NUCLEOTIDE SEQUENCE [LARGE SCALE GENOMIC DNA]</scope>
    <source>
        <strain evidence="2 3">B11899</strain>
    </source>
</reference>
<comment type="caution">
    <text evidence="2">The sequence shown here is derived from an EMBL/GenBank/DDBJ whole genome shotgun (WGS) entry which is preliminary data.</text>
</comment>
<dbReference type="PANTHER" id="PTHR31126:SF1">
    <property type="entry name" value="TYROSINE SPECIFIC PROTEIN PHOSPHATASES DOMAIN-CONTAINING PROTEIN"/>
    <property type="match status" value="1"/>
</dbReference>
<dbReference type="EMBL" id="PKFO01000008">
    <property type="protein sequence ID" value="PVH22598.1"/>
    <property type="molecule type" value="Genomic_DNA"/>
</dbReference>
<dbReference type="GO" id="GO:0004721">
    <property type="term" value="F:phosphoprotein phosphatase activity"/>
    <property type="evidence" value="ECO:0007669"/>
    <property type="project" value="InterPro"/>
</dbReference>
<dbReference type="InterPro" id="IPR026893">
    <property type="entry name" value="Tyr/Ser_Pase_IphP-type"/>
</dbReference>
<organism evidence="2 3">
    <name type="scientific">Candidozyma haemuli</name>
    <dbReference type="NCBI Taxonomy" id="45357"/>
    <lineage>
        <taxon>Eukaryota</taxon>
        <taxon>Fungi</taxon>
        <taxon>Dikarya</taxon>
        <taxon>Ascomycota</taxon>
        <taxon>Saccharomycotina</taxon>
        <taxon>Pichiomycetes</taxon>
        <taxon>Metschnikowiaceae</taxon>
        <taxon>Candidozyma</taxon>
    </lineage>
</organism>
<dbReference type="Pfam" id="PF13350">
    <property type="entry name" value="Y_phosphatase3"/>
    <property type="match status" value="1"/>
</dbReference>
<dbReference type="VEuPathDB" id="FungiDB:CXQ85_005170"/>
<dbReference type="InterPro" id="IPR029058">
    <property type="entry name" value="AB_hydrolase_fold"/>
</dbReference>
<evidence type="ECO:0000313" key="2">
    <source>
        <dbReference type="EMBL" id="PVH22598.1"/>
    </source>
</evidence>
<evidence type="ECO:0000313" key="3">
    <source>
        <dbReference type="Proteomes" id="UP000244309"/>
    </source>
</evidence>
<sequence length="643" mass="73296">MSLDKNINLSEMEKSPREIRVKIPGGVTGTLAIPHAADLEGDAKYQFASPTNRIALLLHGQGGHRDYCYQKLVAHRLAAELGMYSFRIDFRGCGDSDDYEDQTLGRTLESDTIDIQNSVSYVLDGSKNELGIDFELAALIAHSRGSVAMFLWAMEQDKLSITEPEKAVIVPNLINMSARFDSKTVYDRYPTEDNTWEYLLQTGLRYGKWEKYRIPKNEIDELSKPDLTKLRNLSLKWSVLSVYGMEDDIIPKIDSAGYANHLNRGPYSHELQLIPGADHNFYGVEPLEDPDDADLINPYNLPLNKNKLVNYNYLAAAYILRYLQPEAESTRFLHLSNWISKVSRWKLIDGISNFRDIGGWEVAKPRFGRSDNSVKYSVRPSFIFRSANTNSVTEKGMQGLKDLNIKVIYDLRSNQECKKDGFPENLDRINVERVFNPVFANEDASPQALALKTANLLTHWDTYVHLYDNMLDEGYRAFQKMFQHIRDYPDAPFVFHCTAGKDRTGIFSMLVLRFVGVDKHTIAREYDLTTHGLKPDHPKITKAFEDGLERFRSKMNLSDLEQMVAHGRKGWSLEVDGLQNLLSSRYEAMLATIDLLDEKYGGVVNYMKGYLGFTDQELQTIFDNLVTTEPQDASSKTNIDAKF</sequence>
<evidence type="ECO:0000259" key="1">
    <source>
        <dbReference type="PROSITE" id="PS50056"/>
    </source>
</evidence>
<accession>A0A2V1AXL7</accession>
<feature type="domain" description="Tyrosine specific protein phosphatases" evidence="1">
    <location>
        <begin position="476"/>
        <end position="512"/>
    </location>
</feature>
<dbReference type="Gene3D" id="3.90.190.10">
    <property type="entry name" value="Protein tyrosine phosphatase superfamily"/>
    <property type="match status" value="1"/>
</dbReference>
<dbReference type="SUPFAM" id="SSF52799">
    <property type="entry name" value="(Phosphotyrosine protein) phosphatases II"/>
    <property type="match status" value="1"/>
</dbReference>
<name>A0A2V1AXL7_9ASCO</name>
<dbReference type="OrthoDB" id="449382at2759"/>
<dbReference type="GeneID" id="37010500"/>
<dbReference type="PROSITE" id="PS00383">
    <property type="entry name" value="TYR_PHOSPHATASE_1"/>
    <property type="match status" value="1"/>
</dbReference>
<keyword evidence="3" id="KW-1185">Reference proteome</keyword>
<dbReference type="Proteomes" id="UP000244309">
    <property type="component" value="Unassembled WGS sequence"/>
</dbReference>
<dbReference type="STRING" id="45357.A0A2V1AXL7"/>
<dbReference type="PROSITE" id="PS50056">
    <property type="entry name" value="TYR_PHOSPHATASE_2"/>
    <property type="match status" value="1"/>
</dbReference>
<dbReference type="SUPFAM" id="SSF53474">
    <property type="entry name" value="alpha/beta-Hydrolases"/>
    <property type="match status" value="1"/>
</dbReference>